<dbReference type="RefSeq" id="WP_069051444.1">
    <property type="nucleotide sequence ID" value="NZ_CP020083.1"/>
</dbReference>
<dbReference type="Proteomes" id="UP000258016">
    <property type="component" value="Chromosome"/>
</dbReference>
<dbReference type="EMBL" id="CP020083">
    <property type="protein sequence ID" value="ASR51461.1"/>
    <property type="molecule type" value="Genomic_DNA"/>
</dbReference>
<dbReference type="SUPFAM" id="SSF54427">
    <property type="entry name" value="NTF2-like"/>
    <property type="match status" value="1"/>
</dbReference>
<reference evidence="2 3" key="1">
    <citation type="submission" date="2017-03" db="EMBL/GenBank/DDBJ databases">
        <title>Complete genome sequence of Blastomonas fulva degrading microcsystin LR.</title>
        <authorList>
            <person name="Lee H.-g."/>
            <person name="Jin L."/>
            <person name="oh H.-M."/>
        </authorList>
    </citation>
    <scope>NUCLEOTIDE SEQUENCE [LARGE SCALE GENOMIC DNA]</scope>
    <source>
        <strain evidence="2 3">T2</strain>
    </source>
</reference>
<gene>
    <name evidence="2" type="ORF">B5J99_08285</name>
</gene>
<dbReference type="InterPro" id="IPR032710">
    <property type="entry name" value="NTF2-like_dom_sf"/>
</dbReference>
<evidence type="ECO:0000313" key="2">
    <source>
        <dbReference type="EMBL" id="ASR51461.1"/>
    </source>
</evidence>
<dbReference type="Gene3D" id="3.10.450.50">
    <property type="match status" value="1"/>
</dbReference>
<dbReference type="InterPro" id="IPR037401">
    <property type="entry name" value="SnoaL-like"/>
</dbReference>
<keyword evidence="3" id="KW-1185">Reference proteome</keyword>
<sequence length="133" mass="15090">MTREDFQIYIAAFNAKDFEGFGRFYRDDVTLSLSGKRVLRSRDEILSFYRDVAMRCDEKLDLRRIVLDDTGIAVELDTEFKGLVDDPGFIAGPLVTGQSIFITSVIFYTIKDGRFSEILARRVGDARTGPATF</sequence>
<evidence type="ECO:0000313" key="3">
    <source>
        <dbReference type="Proteomes" id="UP000258016"/>
    </source>
</evidence>
<feature type="domain" description="SnoaL-like" evidence="1">
    <location>
        <begin position="9"/>
        <end position="117"/>
    </location>
</feature>
<name>A0ABN5B5L8_9SPHN</name>
<protein>
    <recommendedName>
        <fullName evidence="1">SnoaL-like domain-containing protein</fullName>
    </recommendedName>
</protein>
<organism evidence="2 3">
    <name type="scientific">Blastomonas fulva</name>
    <dbReference type="NCBI Taxonomy" id="1550728"/>
    <lineage>
        <taxon>Bacteria</taxon>
        <taxon>Pseudomonadati</taxon>
        <taxon>Pseudomonadota</taxon>
        <taxon>Alphaproteobacteria</taxon>
        <taxon>Sphingomonadales</taxon>
        <taxon>Sphingomonadaceae</taxon>
        <taxon>Blastomonas</taxon>
    </lineage>
</organism>
<evidence type="ECO:0000259" key="1">
    <source>
        <dbReference type="Pfam" id="PF12680"/>
    </source>
</evidence>
<dbReference type="Pfam" id="PF12680">
    <property type="entry name" value="SnoaL_2"/>
    <property type="match status" value="1"/>
</dbReference>
<dbReference type="GeneID" id="303485564"/>
<accession>A0ABN5B5L8</accession>
<proteinExistence type="predicted"/>